<reference evidence="2" key="1">
    <citation type="journal article" date="2020" name="Nat. Commun.">
        <title>Large-scale genome sequencing of mycorrhizal fungi provides insights into the early evolution of symbiotic traits.</title>
        <authorList>
            <person name="Miyauchi S."/>
            <person name="Kiss E."/>
            <person name="Kuo A."/>
            <person name="Drula E."/>
            <person name="Kohler A."/>
            <person name="Sanchez-Garcia M."/>
            <person name="Morin E."/>
            <person name="Andreopoulos B."/>
            <person name="Barry K.W."/>
            <person name="Bonito G."/>
            <person name="Buee M."/>
            <person name="Carver A."/>
            <person name="Chen C."/>
            <person name="Cichocki N."/>
            <person name="Clum A."/>
            <person name="Culley D."/>
            <person name="Crous P.W."/>
            <person name="Fauchery L."/>
            <person name="Girlanda M."/>
            <person name="Hayes R.D."/>
            <person name="Keri Z."/>
            <person name="LaButti K."/>
            <person name="Lipzen A."/>
            <person name="Lombard V."/>
            <person name="Magnuson J."/>
            <person name="Maillard F."/>
            <person name="Murat C."/>
            <person name="Nolan M."/>
            <person name="Ohm R.A."/>
            <person name="Pangilinan J."/>
            <person name="Pereira M.F."/>
            <person name="Perotto S."/>
            <person name="Peter M."/>
            <person name="Pfister S."/>
            <person name="Riley R."/>
            <person name="Sitrit Y."/>
            <person name="Stielow J.B."/>
            <person name="Szollosi G."/>
            <person name="Zifcakova L."/>
            <person name="Stursova M."/>
            <person name="Spatafora J.W."/>
            <person name="Tedersoo L."/>
            <person name="Vaario L.M."/>
            <person name="Yamada A."/>
            <person name="Yan M."/>
            <person name="Wang P."/>
            <person name="Xu J."/>
            <person name="Bruns T."/>
            <person name="Baldrian P."/>
            <person name="Vilgalys R."/>
            <person name="Dunand C."/>
            <person name="Henrissat B."/>
            <person name="Grigoriev I.V."/>
            <person name="Hibbett D."/>
            <person name="Nagy L.G."/>
            <person name="Martin F.M."/>
        </authorList>
    </citation>
    <scope>NUCLEOTIDE SEQUENCE</scope>
    <source>
        <strain evidence="2">UH-Tt-Lm1</strain>
    </source>
</reference>
<feature type="compositionally biased region" description="Polar residues" evidence="1">
    <location>
        <begin position="461"/>
        <end position="477"/>
    </location>
</feature>
<evidence type="ECO:0000313" key="3">
    <source>
        <dbReference type="Proteomes" id="UP000736335"/>
    </source>
</evidence>
<feature type="compositionally biased region" description="Polar residues" evidence="1">
    <location>
        <begin position="17"/>
        <end position="46"/>
    </location>
</feature>
<feature type="region of interest" description="Disordered" evidence="1">
    <location>
        <begin position="1"/>
        <end position="136"/>
    </location>
</feature>
<evidence type="ECO:0000313" key="2">
    <source>
        <dbReference type="EMBL" id="KAF9790388.1"/>
    </source>
</evidence>
<comment type="caution">
    <text evidence="2">The sequence shown here is derived from an EMBL/GenBank/DDBJ whole genome shotgun (WGS) entry which is preliminary data.</text>
</comment>
<dbReference type="AlphaFoldDB" id="A0A9P6HLW0"/>
<organism evidence="2 3">
    <name type="scientific">Thelephora terrestris</name>
    <dbReference type="NCBI Taxonomy" id="56493"/>
    <lineage>
        <taxon>Eukaryota</taxon>
        <taxon>Fungi</taxon>
        <taxon>Dikarya</taxon>
        <taxon>Basidiomycota</taxon>
        <taxon>Agaricomycotina</taxon>
        <taxon>Agaricomycetes</taxon>
        <taxon>Thelephorales</taxon>
        <taxon>Thelephoraceae</taxon>
        <taxon>Thelephora</taxon>
    </lineage>
</organism>
<feature type="compositionally biased region" description="Polar residues" evidence="1">
    <location>
        <begin position="67"/>
        <end position="84"/>
    </location>
</feature>
<reference evidence="2" key="2">
    <citation type="submission" date="2020-11" db="EMBL/GenBank/DDBJ databases">
        <authorList>
            <consortium name="DOE Joint Genome Institute"/>
            <person name="Kuo A."/>
            <person name="Miyauchi S."/>
            <person name="Kiss E."/>
            <person name="Drula E."/>
            <person name="Kohler A."/>
            <person name="Sanchez-Garcia M."/>
            <person name="Andreopoulos B."/>
            <person name="Barry K.W."/>
            <person name="Bonito G."/>
            <person name="Buee M."/>
            <person name="Carver A."/>
            <person name="Chen C."/>
            <person name="Cichocki N."/>
            <person name="Clum A."/>
            <person name="Culley D."/>
            <person name="Crous P.W."/>
            <person name="Fauchery L."/>
            <person name="Girlanda M."/>
            <person name="Hayes R."/>
            <person name="Keri Z."/>
            <person name="Labutti K."/>
            <person name="Lipzen A."/>
            <person name="Lombard V."/>
            <person name="Magnuson J."/>
            <person name="Maillard F."/>
            <person name="Morin E."/>
            <person name="Murat C."/>
            <person name="Nolan M."/>
            <person name="Ohm R."/>
            <person name="Pangilinan J."/>
            <person name="Pereira M."/>
            <person name="Perotto S."/>
            <person name="Peter M."/>
            <person name="Riley R."/>
            <person name="Sitrit Y."/>
            <person name="Stielow B."/>
            <person name="Szollosi G."/>
            <person name="Zifcakova L."/>
            <person name="Stursova M."/>
            <person name="Spatafora J.W."/>
            <person name="Tedersoo L."/>
            <person name="Vaario L.-M."/>
            <person name="Yamada A."/>
            <person name="Yan M."/>
            <person name="Wang P."/>
            <person name="Xu J."/>
            <person name="Bruns T."/>
            <person name="Baldrian P."/>
            <person name="Vilgalys R."/>
            <person name="Henrissat B."/>
            <person name="Grigoriev I.V."/>
            <person name="Hibbett D."/>
            <person name="Nagy L.G."/>
            <person name="Martin F.M."/>
        </authorList>
    </citation>
    <scope>NUCLEOTIDE SEQUENCE</scope>
    <source>
        <strain evidence="2">UH-Tt-Lm1</strain>
    </source>
</reference>
<sequence>MASQHYQPLSHALQHPLAQSPSVYSSYEQSQQIAPVQHAHQQLNNQRQEEEEDDEDDMADDDPPRSPVQNKSGGVMNGTSSDPKSVQPDGEVKSKRGPGRPKGSRSTKKPNSKAAGNMHNFSQYPPPPAIPQEAGLHQQHQEYYKFQWRALNLCAEFYSAAEELIKGTAPLVIAQCYQMGPGAKFDPLTMISEAKRICDSLLANPMQLINSPPPALYPSFGAQPVFGAPGYPAQMPPQAFSATTFTPNPYAPPNASTSPENNTQAPVLPNQPQPFVMPLGPPPMAAPPTYTVYPPRYPATSYYQYPTSTTGYYAAPPTQNVPQPTNSTNTTTTTTTPPTNPANPPPPATATTTPTMAHTNVPTNPNTGTPTQAPANPANPANPWPTGYNQGQWADDEVARLKHLTEQNRDQKGEIDWDRVIQAWGNTRTRHQILLKATSMGLKESTTRVNKRRREADDTNGIKSSADTMSVANLTTGPSESPSQSNTSSPPVATSPAMAAIKPPTTLQPSGVAQRPPSTHAQHSQPPAQAQTPHIQWALPTSTPTPPQPDQRSNPYFRGGRPSYPSTTTKGGVQHQFMYQPTGANGSGGV</sequence>
<name>A0A9P6HLW0_9AGAM</name>
<feature type="compositionally biased region" description="Basic residues" evidence="1">
    <location>
        <begin position="95"/>
        <end position="111"/>
    </location>
</feature>
<feature type="region of interest" description="Disordered" evidence="1">
    <location>
        <begin position="442"/>
        <end position="590"/>
    </location>
</feature>
<feature type="region of interest" description="Disordered" evidence="1">
    <location>
        <begin position="246"/>
        <end position="265"/>
    </location>
</feature>
<dbReference type="EMBL" id="WIUZ02000002">
    <property type="protein sequence ID" value="KAF9790388.1"/>
    <property type="molecule type" value="Genomic_DNA"/>
</dbReference>
<accession>A0A9P6HLW0</accession>
<feature type="compositionally biased region" description="Low complexity" evidence="1">
    <location>
        <begin position="349"/>
        <end position="386"/>
    </location>
</feature>
<dbReference type="OrthoDB" id="2348945at2759"/>
<feature type="compositionally biased region" description="Acidic residues" evidence="1">
    <location>
        <begin position="49"/>
        <end position="61"/>
    </location>
</feature>
<feature type="compositionally biased region" description="Low complexity" evidence="1">
    <location>
        <begin position="519"/>
        <end position="534"/>
    </location>
</feature>
<feature type="compositionally biased region" description="Polar residues" evidence="1">
    <location>
        <begin position="564"/>
        <end position="584"/>
    </location>
</feature>
<feature type="compositionally biased region" description="Low complexity" evidence="1">
    <location>
        <begin position="314"/>
        <end position="337"/>
    </location>
</feature>
<gene>
    <name evidence="2" type="ORF">BJ322DRAFT_1017112</name>
</gene>
<feature type="compositionally biased region" description="Polar residues" evidence="1">
    <location>
        <begin position="254"/>
        <end position="265"/>
    </location>
</feature>
<dbReference type="Proteomes" id="UP000736335">
    <property type="component" value="Unassembled WGS sequence"/>
</dbReference>
<feature type="region of interest" description="Disordered" evidence="1">
    <location>
        <begin position="314"/>
        <end position="387"/>
    </location>
</feature>
<protein>
    <submittedName>
        <fullName evidence="2">Uncharacterized protein</fullName>
    </submittedName>
</protein>
<feature type="compositionally biased region" description="Low complexity" evidence="1">
    <location>
        <begin position="478"/>
        <end position="491"/>
    </location>
</feature>
<proteinExistence type="predicted"/>
<feature type="compositionally biased region" description="Pro residues" evidence="1">
    <location>
        <begin position="338"/>
        <end position="348"/>
    </location>
</feature>
<evidence type="ECO:0000256" key="1">
    <source>
        <dbReference type="SAM" id="MobiDB-lite"/>
    </source>
</evidence>
<keyword evidence="3" id="KW-1185">Reference proteome</keyword>